<dbReference type="EMBL" id="JAIWYP010000006">
    <property type="protein sequence ID" value="KAH3815409.1"/>
    <property type="molecule type" value="Genomic_DNA"/>
</dbReference>
<reference evidence="1" key="1">
    <citation type="journal article" date="2019" name="bioRxiv">
        <title>The Genome of the Zebra Mussel, Dreissena polymorpha: A Resource for Invasive Species Research.</title>
        <authorList>
            <person name="McCartney M.A."/>
            <person name="Auch B."/>
            <person name="Kono T."/>
            <person name="Mallez S."/>
            <person name="Zhang Y."/>
            <person name="Obille A."/>
            <person name="Becker A."/>
            <person name="Abrahante J.E."/>
            <person name="Garbe J."/>
            <person name="Badalamenti J.P."/>
            <person name="Herman A."/>
            <person name="Mangelson H."/>
            <person name="Liachko I."/>
            <person name="Sullivan S."/>
            <person name="Sone E.D."/>
            <person name="Koren S."/>
            <person name="Silverstein K.A.T."/>
            <person name="Beckman K.B."/>
            <person name="Gohl D.M."/>
        </authorList>
    </citation>
    <scope>NUCLEOTIDE SEQUENCE</scope>
    <source>
        <strain evidence="1">Duluth1</strain>
        <tissue evidence="1">Whole animal</tissue>
    </source>
</reference>
<comment type="caution">
    <text evidence="1">The sequence shown here is derived from an EMBL/GenBank/DDBJ whole genome shotgun (WGS) entry which is preliminary data.</text>
</comment>
<reference evidence="1" key="2">
    <citation type="submission" date="2020-11" db="EMBL/GenBank/DDBJ databases">
        <authorList>
            <person name="McCartney M.A."/>
            <person name="Auch B."/>
            <person name="Kono T."/>
            <person name="Mallez S."/>
            <person name="Becker A."/>
            <person name="Gohl D.M."/>
            <person name="Silverstein K.A.T."/>
            <person name="Koren S."/>
            <person name="Bechman K.B."/>
            <person name="Herman A."/>
            <person name="Abrahante J.E."/>
            <person name="Garbe J."/>
        </authorList>
    </citation>
    <scope>NUCLEOTIDE SEQUENCE</scope>
    <source>
        <strain evidence="1">Duluth1</strain>
        <tissue evidence="1">Whole animal</tissue>
    </source>
</reference>
<name>A0A9D4GDY9_DREPO</name>
<evidence type="ECO:0000313" key="1">
    <source>
        <dbReference type="EMBL" id="KAH3815409.1"/>
    </source>
</evidence>
<keyword evidence="2" id="KW-1185">Reference proteome</keyword>
<organism evidence="1 2">
    <name type="scientific">Dreissena polymorpha</name>
    <name type="common">Zebra mussel</name>
    <name type="synonym">Mytilus polymorpha</name>
    <dbReference type="NCBI Taxonomy" id="45954"/>
    <lineage>
        <taxon>Eukaryota</taxon>
        <taxon>Metazoa</taxon>
        <taxon>Spiralia</taxon>
        <taxon>Lophotrochozoa</taxon>
        <taxon>Mollusca</taxon>
        <taxon>Bivalvia</taxon>
        <taxon>Autobranchia</taxon>
        <taxon>Heteroconchia</taxon>
        <taxon>Euheterodonta</taxon>
        <taxon>Imparidentia</taxon>
        <taxon>Neoheterodontei</taxon>
        <taxon>Myida</taxon>
        <taxon>Dreissenoidea</taxon>
        <taxon>Dreissenidae</taxon>
        <taxon>Dreissena</taxon>
    </lineage>
</organism>
<accession>A0A9D4GDY9</accession>
<evidence type="ECO:0000313" key="2">
    <source>
        <dbReference type="Proteomes" id="UP000828390"/>
    </source>
</evidence>
<sequence length="65" mass="6783">MSVGNVPVAVEKPVSGATRTWLSLVGAKLLGSTDNPYGFSSTGELCTLAIPLFSFRSNLSSFSDT</sequence>
<proteinExistence type="predicted"/>
<dbReference type="AlphaFoldDB" id="A0A9D4GDY9"/>
<dbReference type="Proteomes" id="UP000828390">
    <property type="component" value="Unassembled WGS sequence"/>
</dbReference>
<protein>
    <submittedName>
        <fullName evidence="1">Uncharacterized protein</fullName>
    </submittedName>
</protein>
<gene>
    <name evidence="1" type="ORF">DPMN_143932</name>
</gene>